<keyword evidence="2 5" id="KW-0812">Transmembrane</keyword>
<organism evidence="6 7">
    <name type="scientific">Dethiobacter alkaliphilus AHT 1</name>
    <dbReference type="NCBI Taxonomy" id="555088"/>
    <lineage>
        <taxon>Bacteria</taxon>
        <taxon>Bacillati</taxon>
        <taxon>Bacillota</taxon>
        <taxon>Dethiobacteria</taxon>
        <taxon>Dethiobacterales</taxon>
        <taxon>Dethiobacteraceae</taxon>
        <taxon>Dethiobacter</taxon>
    </lineage>
</organism>
<keyword evidence="4 5" id="KW-0472">Membrane</keyword>
<dbReference type="eggNOG" id="COG0428">
    <property type="taxonomic scope" value="Bacteria"/>
</dbReference>
<protein>
    <submittedName>
        <fullName evidence="6">Zinc/iron permease</fullName>
    </submittedName>
</protein>
<dbReference type="Proteomes" id="UP000006443">
    <property type="component" value="Unassembled WGS sequence"/>
</dbReference>
<evidence type="ECO:0000256" key="3">
    <source>
        <dbReference type="ARBA" id="ARBA00022989"/>
    </source>
</evidence>
<dbReference type="PANTHER" id="PTHR11040">
    <property type="entry name" value="ZINC/IRON TRANSPORTER"/>
    <property type="match status" value="1"/>
</dbReference>
<evidence type="ECO:0000256" key="4">
    <source>
        <dbReference type="ARBA" id="ARBA00023136"/>
    </source>
</evidence>
<evidence type="ECO:0000256" key="5">
    <source>
        <dbReference type="SAM" id="Phobius"/>
    </source>
</evidence>
<dbReference type="EMBL" id="ACJM01000010">
    <property type="protein sequence ID" value="EEG77082.1"/>
    <property type="molecule type" value="Genomic_DNA"/>
</dbReference>
<evidence type="ECO:0000313" key="7">
    <source>
        <dbReference type="Proteomes" id="UP000006443"/>
    </source>
</evidence>
<comment type="caution">
    <text evidence="6">The sequence shown here is derived from an EMBL/GenBank/DDBJ whole genome shotgun (WGS) entry which is preliminary data.</text>
</comment>
<comment type="subcellular location">
    <subcellularLocation>
        <location evidence="1">Membrane</location>
        <topology evidence="1">Multi-pass membrane protein</topology>
    </subcellularLocation>
</comment>
<dbReference type="RefSeq" id="WP_008517253.1">
    <property type="nucleotide sequence ID" value="NZ_ACJM01000010.1"/>
</dbReference>
<dbReference type="GO" id="GO:0005385">
    <property type="term" value="F:zinc ion transmembrane transporter activity"/>
    <property type="evidence" value="ECO:0007669"/>
    <property type="project" value="TreeGrafter"/>
</dbReference>
<dbReference type="PANTHER" id="PTHR11040:SF205">
    <property type="entry name" value="ZINC TRANSPORTER ZUPT"/>
    <property type="match status" value="1"/>
</dbReference>
<feature type="transmembrane region" description="Helical" evidence="5">
    <location>
        <begin position="230"/>
        <end position="247"/>
    </location>
</feature>
<feature type="transmembrane region" description="Helical" evidence="5">
    <location>
        <begin position="200"/>
        <end position="218"/>
    </location>
</feature>
<feature type="transmembrane region" description="Helical" evidence="5">
    <location>
        <begin position="173"/>
        <end position="194"/>
    </location>
</feature>
<dbReference type="Pfam" id="PF02535">
    <property type="entry name" value="Zip"/>
    <property type="match status" value="1"/>
</dbReference>
<evidence type="ECO:0000256" key="2">
    <source>
        <dbReference type="ARBA" id="ARBA00022692"/>
    </source>
</evidence>
<evidence type="ECO:0000313" key="6">
    <source>
        <dbReference type="EMBL" id="EEG77082.1"/>
    </source>
</evidence>
<dbReference type="InterPro" id="IPR003689">
    <property type="entry name" value="ZIP"/>
</dbReference>
<dbReference type="AlphaFoldDB" id="C0GI08"/>
<evidence type="ECO:0000256" key="1">
    <source>
        <dbReference type="ARBA" id="ARBA00004141"/>
    </source>
</evidence>
<name>C0GI08_DETAL</name>
<dbReference type="GO" id="GO:0016020">
    <property type="term" value="C:membrane"/>
    <property type="evidence" value="ECO:0007669"/>
    <property type="project" value="UniProtKB-SubCell"/>
</dbReference>
<feature type="transmembrane region" description="Helical" evidence="5">
    <location>
        <begin position="32"/>
        <end position="52"/>
    </location>
</feature>
<feature type="transmembrane region" description="Helical" evidence="5">
    <location>
        <begin position="6"/>
        <end position="25"/>
    </location>
</feature>
<feature type="transmembrane region" description="Helical" evidence="5">
    <location>
        <begin position="111"/>
        <end position="134"/>
    </location>
</feature>
<reference evidence="6 7" key="1">
    <citation type="submission" date="2009-02" db="EMBL/GenBank/DDBJ databases">
        <title>Sequencing of the draft genome and assembly of Dethiobacter alkaliphilus AHT 1.</title>
        <authorList>
            <consortium name="US DOE Joint Genome Institute (JGI-PGF)"/>
            <person name="Lucas S."/>
            <person name="Copeland A."/>
            <person name="Lapidus A."/>
            <person name="Glavina del Rio T."/>
            <person name="Dalin E."/>
            <person name="Tice H."/>
            <person name="Bruce D."/>
            <person name="Goodwin L."/>
            <person name="Pitluck S."/>
            <person name="Larimer F."/>
            <person name="Land M.L."/>
            <person name="Hauser L."/>
            <person name="Muyzer G."/>
        </authorList>
    </citation>
    <scope>NUCLEOTIDE SEQUENCE [LARGE SCALE GENOMIC DNA]</scope>
    <source>
        <strain evidence="6 7">AHT 1</strain>
    </source>
</reference>
<dbReference type="OrthoDB" id="9787346at2"/>
<keyword evidence="3 5" id="KW-1133">Transmembrane helix</keyword>
<sequence>MEGLLYSFLAGTGTAVGALLLFIVGRPGKNSLSVLLGFAGGIMLGISVFELLPEAVDFGNMATAIIGFLLGCGMMYAIDRLLPHSHMSSGDVLVVENPEKIGLERAPMLRLGYLILFGIALHNLPEGLAIGAGLEASPELGMMIAIAIGLHNVPEGLAIAGPLKAGGLPVGKVLLLALLAGLMAPLGTAIGLLVIHISPVMVGGALAFAAGAMVYIVNDELIPQANDLNSHMANAGLIFGLMLAFGLL</sequence>
<proteinExistence type="predicted"/>
<accession>C0GI08</accession>
<keyword evidence="7" id="KW-1185">Reference proteome</keyword>
<dbReference type="STRING" id="555088.DealDRAFT_2117"/>
<feature type="transmembrane region" description="Helical" evidence="5">
    <location>
        <begin position="58"/>
        <end position="78"/>
    </location>
</feature>
<gene>
    <name evidence="6" type="ORF">DealDRAFT_2117</name>
</gene>